<dbReference type="RefSeq" id="WP_094016698.1">
    <property type="nucleotide sequence ID" value="NZ_NMQW01000030.1"/>
</dbReference>
<proteinExistence type="predicted"/>
<dbReference type="EMBL" id="NMQW01000030">
    <property type="protein sequence ID" value="OXM84492.1"/>
    <property type="molecule type" value="Genomic_DNA"/>
</dbReference>
<gene>
    <name evidence="2" type="ORF">CF651_20270</name>
</gene>
<name>A0A229UM94_9BACL</name>
<accession>A0A229UM94</accession>
<sequence length="103" mass="10419">MNLFKTRLCTLTLLSAFLLPAAASAAASTDSTTSTTTTTTSTSTVAAPQAASPIVQTDVNGVLVPGLYLINSDSRVAFIPGGVGLVVVNKGTALPLGAYYVNK</sequence>
<feature type="signal peptide" evidence="1">
    <location>
        <begin position="1"/>
        <end position="25"/>
    </location>
</feature>
<reference evidence="2 3" key="1">
    <citation type="submission" date="2017-07" db="EMBL/GenBank/DDBJ databases">
        <title>Genome sequencing and assembly of Paenibacillus rigui.</title>
        <authorList>
            <person name="Mayilraj S."/>
        </authorList>
    </citation>
    <scope>NUCLEOTIDE SEQUENCE [LARGE SCALE GENOMIC DNA]</scope>
    <source>
        <strain evidence="2 3">JCM 16352</strain>
    </source>
</reference>
<dbReference type="OrthoDB" id="2627419at2"/>
<comment type="caution">
    <text evidence="2">The sequence shown here is derived from an EMBL/GenBank/DDBJ whole genome shotgun (WGS) entry which is preliminary data.</text>
</comment>
<dbReference type="AlphaFoldDB" id="A0A229UM94"/>
<organism evidence="2 3">
    <name type="scientific">Paenibacillus rigui</name>
    <dbReference type="NCBI Taxonomy" id="554312"/>
    <lineage>
        <taxon>Bacteria</taxon>
        <taxon>Bacillati</taxon>
        <taxon>Bacillota</taxon>
        <taxon>Bacilli</taxon>
        <taxon>Bacillales</taxon>
        <taxon>Paenibacillaceae</taxon>
        <taxon>Paenibacillus</taxon>
    </lineage>
</organism>
<evidence type="ECO:0000256" key="1">
    <source>
        <dbReference type="SAM" id="SignalP"/>
    </source>
</evidence>
<keyword evidence="1" id="KW-0732">Signal</keyword>
<evidence type="ECO:0000313" key="3">
    <source>
        <dbReference type="Proteomes" id="UP000215509"/>
    </source>
</evidence>
<keyword evidence="3" id="KW-1185">Reference proteome</keyword>
<evidence type="ECO:0000313" key="2">
    <source>
        <dbReference type="EMBL" id="OXM84492.1"/>
    </source>
</evidence>
<feature type="chain" id="PRO_5012082107" evidence="1">
    <location>
        <begin position="26"/>
        <end position="103"/>
    </location>
</feature>
<dbReference type="Proteomes" id="UP000215509">
    <property type="component" value="Unassembled WGS sequence"/>
</dbReference>
<protein>
    <submittedName>
        <fullName evidence="2">Uncharacterized protein</fullName>
    </submittedName>
</protein>